<name>A0A2S6IAW1_9BACT</name>
<gene>
    <name evidence="1" type="ORF">CLV84_1614</name>
</gene>
<keyword evidence="2" id="KW-1185">Reference proteome</keyword>
<dbReference type="Proteomes" id="UP000237662">
    <property type="component" value="Unassembled WGS sequence"/>
</dbReference>
<protein>
    <submittedName>
        <fullName evidence="1">Uncharacterized protein</fullName>
    </submittedName>
</protein>
<organism evidence="1 2">
    <name type="scientific">Neolewinella xylanilytica</name>
    <dbReference type="NCBI Taxonomy" id="1514080"/>
    <lineage>
        <taxon>Bacteria</taxon>
        <taxon>Pseudomonadati</taxon>
        <taxon>Bacteroidota</taxon>
        <taxon>Saprospiria</taxon>
        <taxon>Saprospirales</taxon>
        <taxon>Lewinellaceae</taxon>
        <taxon>Neolewinella</taxon>
    </lineage>
</organism>
<dbReference type="AlphaFoldDB" id="A0A2S6IAW1"/>
<evidence type="ECO:0000313" key="1">
    <source>
        <dbReference type="EMBL" id="PPK88644.1"/>
    </source>
</evidence>
<accession>A0A2S6IAW1</accession>
<reference evidence="1 2" key="1">
    <citation type="submission" date="2018-02" db="EMBL/GenBank/DDBJ databases">
        <title>Genomic Encyclopedia of Archaeal and Bacterial Type Strains, Phase II (KMG-II): from individual species to whole genera.</title>
        <authorList>
            <person name="Goeker M."/>
        </authorList>
    </citation>
    <scope>NUCLEOTIDE SEQUENCE [LARGE SCALE GENOMIC DNA]</scope>
    <source>
        <strain evidence="1 2">DSM 29526</strain>
    </source>
</reference>
<evidence type="ECO:0000313" key="2">
    <source>
        <dbReference type="Proteomes" id="UP000237662"/>
    </source>
</evidence>
<proteinExistence type="predicted"/>
<dbReference type="RefSeq" id="WP_104419179.1">
    <property type="nucleotide sequence ID" value="NZ_PTJC01000005.1"/>
</dbReference>
<sequence length="149" mass="16500">MLPFQLIGQPEYGDALQLLGPGRDLELLVLYHGELTRRAFLGRILAAAGYQEPGKELHLLEWPASDDLDLAGLIRRTGATKIILFGYIPRRLGLHFEVANYVPITVAGITYLFADSLEFIEQTKDSGDNRAAGSLWGAMKTSFLRQPLS</sequence>
<dbReference type="EMBL" id="PTJC01000005">
    <property type="protein sequence ID" value="PPK88644.1"/>
    <property type="molecule type" value="Genomic_DNA"/>
</dbReference>
<comment type="caution">
    <text evidence="1">The sequence shown here is derived from an EMBL/GenBank/DDBJ whole genome shotgun (WGS) entry which is preliminary data.</text>
</comment>
<dbReference type="OrthoDB" id="893215at2"/>